<feature type="region of interest" description="Disordered" evidence="1">
    <location>
        <begin position="81"/>
        <end position="106"/>
    </location>
</feature>
<name>A0A9Q1IDM9_SYNKA</name>
<protein>
    <submittedName>
        <fullName evidence="2">Uncharacterized protein</fullName>
    </submittedName>
</protein>
<comment type="caution">
    <text evidence="2">The sequence shown here is derived from an EMBL/GenBank/DDBJ whole genome shotgun (WGS) entry which is preliminary data.</text>
</comment>
<sequence>MGPAARRLPVHRVFPGTGNCSGPTASRPGVKIPWLSDVTVHRAKPKALFRDESGRPAGIGLLRRESSPNIPDADFFRTRAKSNNGAIKAPRVYSPSKTNSIHGEEE</sequence>
<keyword evidence="3" id="KW-1185">Reference proteome</keyword>
<evidence type="ECO:0000313" key="3">
    <source>
        <dbReference type="Proteomes" id="UP001152622"/>
    </source>
</evidence>
<feature type="compositionally biased region" description="Polar residues" evidence="1">
    <location>
        <begin position="95"/>
        <end position="106"/>
    </location>
</feature>
<proteinExistence type="predicted"/>
<accession>A0A9Q1IDM9</accession>
<reference evidence="2" key="1">
    <citation type="journal article" date="2023" name="Science">
        <title>Genome structures resolve the early diversification of teleost fishes.</title>
        <authorList>
            <person name="Parey E."/>
            <person name="Louis A."/>
            <person name="Montfort J."/>
            <person name="Bouchez O."/>
            <person name="Roques C."/>
            <person name="Iampietro C."/>
            <person name="Lluch J."/>
            <person name="Castinel A."/>
            <person name="Donnadieu C."/>
            <person name="Desvignes T."/>
            <person name="Floi Bucao C."/>
            <person name="Jouanno E."/>
            <person name="Wen M."/>
            <person name="Mejri S."/>
            <person name="Dirks R."/>
            <person name="Jansen H."/>
            <person name="Henkel C."/>
            <person name="Chen W.J."/>
            <person name="Zahm M."/>
            <person name="Cabau C."/>
            <person name="Klopp C."/>
            <person name="Thompson A.W."/>
            <person name="Robinson-Rechavi M."/>
            <person name="Braasch I."/>
            <person name="Lecointre G."/>
            <person name="Bobe J."/>
            <person name="Postlethwait J.H."/>
            <person name="Berthelot C."/>
            <person name="Roest Crollius H."/>
            <person name="Guiguen Y."/>
        </authorList>
    </citation>
    <scope>NUCLEOTIDE SEQUENCE</scope>
    <source>
        <strain evidence="2">WJC10195</strain>
    </source>
</reference>
<dbReference type="Proteomes" id="UP001152622">
    <property type="component" value="Chromosome 19"/>
</dbReference>
<gene>
    <name evidence="2" type="ORF">SKAU_G00379250</name>
</gene>
<organism evidence="2 3">
    <name type="scientific">Synaphobranchus kaupii</name>
    <name type="common">Kaup's arrowtooth eel</name>
    <dbReference type="NCBI Taxonomy" id="118154"/>
    <lineage>
        <taxon>Eukaryota</taxon>
        <taxon>Metazoa</taxon>
        <taxon>Chordata</taxon>
        <taxon>Craniata</taxon>
        <taxon>Vertebrata</taxon>
        <taxon>Euteleostomi</taxon>
        <taxon>Actinopterygii</taxon>
        <taxon>Neopterygii</taxon>
        <taxon>Teleostei</taxon>
        <taxon>Anguilliformes</taxon>
        <taxon>Synaphobranchidae</taxon>
        <taxon>Synaphobranchus</taxon>
    </lineage>
</organism>
<dbReference type="AlphaFoldDB" id="A0A9Q1IDM9"/>
<evidence type="ECO:0000313" key="2">
    <source>
        <dbReference type="EMBL" id="KAJ8336705.1"/>
    </source>
</evidence>
<evidence type="ECO:0000256" key="1">
    <source>
        <dbReference type="SAM" id="MobiDB-lite"/>
    </source>
</evidence>
<dbReference type="EMBL" id="JAINUF010000019">
    <property type="protein sequence ID" value="KAJ8336705.1"/>
    <property type="molecule type" value="Genomic_DNA"/>
</dbReference>